<evidence type="ECO:0000313" key="2">
    <source>
        <dbReference type="Proteomes" id="UP000005010"/>
    </source>
</evidence>
<dbReference type="Proteomes" id="UP000005010">
    <property type="component" value="Chromosome"/>
</dbReference>
<proteinExistence type="predicted"/>
<sequence length="74" mass="7883">MFSVLGIPLGGILKNRVALATNKAISNAKEKKDLKGDILINTTVYNETTDYLWGIATVGCTVVEGNLVSKSVSK</sequence>
<reference evidence="2" key="1">
    <citation type="submission" date="2012-04" db="EMBL/GenBank/DDBJ databases">
        <title>Complete genome sequence of Helicobacter cetorum strain MIT 00-7128.</title>
        <authorList>
            <person name="Kersulyte D."/>
            <person name="Berg D.E."/>
        </authorList>
    </citation>
    <scope>NUCLEOTIDE SEQUENCE [LARGE SCALE GENOMIC DNA]</scope>
    <source>
        <strain evidence="2">MIT 00-7128</strain>
    </source>
</reference>
<dbReference type="AlphaFoldDB" id="I0EP67"/>
<keyword evidence="2" id="KW-1185">Reference proteome</keyword>
<name>I0EP67_HELC0</name>
<dbReference type="EMBL" id="CP003479">
    <property type="protein sequence ID" value="AFI04736.1"/>
    <property type="molecule type" value="Genomic_DNA"/>
</dbReference>
<protein>
    <submittedName>
        <fullName evidence="1">Uncharacterized protein</fullName>
    </submittedName>
</protein>
<dbReference type="HOGENOM" id="CLU_2682727_0_0_7"/>
<dbReference type="RefSeq" id="WP_014661603.1">
    <property type="nucleotide sequence ID" value="NC_017737.1"/>
</dbReference>
<dbReference type="PATRIC" id="fig|182217.3.peg.1564"/>
<gene>
    <name evidence="1" type="ordered locus">HCW_07390</name>
</gene>
<evidence type="ECO:0000313" key="1">
    <source>
        <dbReference type="EMBL" id="AFI04736.1"/>
    </source>
</evidence>
<organism evidence="1 2">
    <name type="scientific">Helicobacter cetorum (strain ATCC BAA-429 / MIT 00-7128)</name>
    <dbReference type="NCBI Taxonomy" id="182217"/>
    <lineage>
        <taxon>Bacteria</taxon>
        <taxon>Pseudomonadati</taxon>
        <taxon>Campylobacterota</taxon>
        <taxon>Epsilonproteobacteria</taxon>
        <taxon>Campylobacterales</taxon>
        <taxon>Helicobacteraceae</taxon>
        <taxon>Helicobacter</taxon>
    </lineage>
</organism>
<accession>I0EP67</accession>
<dbReference type="KEGG" id="hce:HCW_07390"/>